<keyword evidence="6" id="KW-0238">DNA-binding</keyword>
<dbReference type="GO" id="GO:0006261">
    <property type="term" value="P:DNA-templated DNA replication"/>
    <property type="evidence" value="ECO:0007669"/>
    <property type="project" value="TreeGrafter"/>
</dbReference>
<evidence type="ECO:0007829" key="13">
    <source>
        <dbReference type="PDB" id="5OXW"/>
    </source>
</evidence>
<dbReference type="PDB" id="5OXZ">
    <property type="method" value="X-ray"/>
    <property type="resolution" value="1.20 A"/>
    <property type="chains" value="A=572-676"/>
</dbReference>
<dbReference type="EC" id="2.7.7.7" evidence="2"/>
<dbReference type="KEGG" id="neq:NEQ068"/>
<dbReference type="PRINTS" id="PR00106">
    <property type="entry name" value="DNAPOLB"/>
</dbReference>
<dbReference type="HOGENOM" id="CLU_000203_6_0_2"/>
<keyword evidence="13 14" id="KW-0002">3D-structure</keyword>
<dbReference type="BioCyc" id="NEQU228908:GJB6-75-MONOMER"/>
<comment type="similarity">
    <text evidence="1">Belongs to the DNA polymerase type-B family.</text>
</comment>
<organism evidence="11 12">
    <name type="scientific">Nanoarchaeum equitans (strain Kin4-M)</name>
    <dbReference type="NCBI Taxonomy" id="228908"/>
    <lineage>
        <taxon>Archaea</taxon>
        <taxon>Nanobdellota</taxon>
        <taxon>Candidatus Nanoarchaeia</taxon>
        <taxon>Nanoarchaeales</taxon>
        <taxon>Nanoarchaeaceae</taxon>
        <taxon>Nanoarchaeum</taxon>
    </lineage>
</organism>
<dbReference type="InterPro" id="IPR036397">
    <property type="entry name" value="RNaseH_sf"/>
</dbReference>
<keyword evidence="3" id="KW-0808">Transferase</keyword>
<name>Q74N74_NANEQ</name>
<dbReference type="Pfam" id="PF03104">
    <property type="entry name" value="DNA_pol_B_exo1"/>
    <property type="match status" value="1"/>
</dbReference>
<dbReference type="PANTHER" id="PTHR10322:SF23">
    <property type="entry name" value="DNA POLYMERASE DELTA CATALYTIC SUBUNIT"/>
    <property type="match status" value="1"/>
</dbReference>
<evidence type="ECO:0000256" key="3">
    <source>
        <dbReference type="ARBA" id="ARBA00022679"/>
    </source>
</evidence>
<evidence type="ECO:0000259" key="9">
    <source>
        <dbReference type="Pfam" id="PF00136"/>
    </source>
</evidence>
<dbReference type="PDBsum" id="5OXZ"/>
<sequence length="676" mass="79864">MLHQLPTMVVEEKAVKEEEGYSVLKCYWINIENTPLDEVILIGKDENNRACEVIIPYKWYFYFEGDIKDLEEFANNKKIKIEYTKEQKKYIEKPKDVYKVYVLHKHYPILKEFIKEKGYKKYETDINVYRKFLIDKGIEPFEWFEVEGKILLSTSNKVRIKAQSIKRLYEKTKPSVLAFDIEVYSEAFPNPEKDKIISIALYGDNYEGVISYKGEPTIKVNTEYELIEKFVEIIESLKPDIIVTYNGDNFDIDFLVKRASLYNIRLPIKLVNKKEPTYNFRESAHVDLYKTITTIYKTQLSTQTYSLNEVAKEILGEEKIYDYENMLYDWAIGNYNKVFEYNLKDAELTYKLFKYYENDLLELARLVNQPLFDVSRFSYSNIVEWYLIKKSRKYNEIVPNKPKMEEVERRKLNTYAGAFVYEPKPGLYENLAVLDFASLYPSIILEHNVSPGTIYCEHDDCKQNGVEAIINNEKKYVWFCKKVKGFIPTVLEHLYTKRLELKRKLKELDRDSEEYKIINAKQAVLKIIINATYGYMGFPNARWYCIDCAAAVAAWGRKYINYILKRAEEEGFKVIYGDSIMDTEIEVIENGIKKKEKLSDLFNKYYAGFQIGEKHYAFPPDLYVYDGERWVKVYSIIKHETETDLYEINGITLSANHLVLSKGNWVKAKEYENKNN</sequence>
<evidence type="ECO:0000256" key="4">
    <source>
        <dbReference type="ARBA" id="ARBA00022695"/>
    </source>
</evidence>
<keyword evidence="4" id="KW-0548">Nucleotidyltransferase</keyword>
<dbReference type="PDBsum" id="5OXX"/>
<dbReference type="GO" id="GO:0000166">
    <property type="term" value="F:nucleotide binding"/>
    <property type="evidence" value="ECO:0007669"/>
    <property type="project" value="InterPro"/>
</dbReference>
<evidence type="ECO:0000313" key="11">
    <source>
        <dbReference type="EMBL" id="AAR38923.1"/>
    </source>
</evidence>
<dbReference type="PDB" id="5OXX">
    <property type="method" value="X-ray"/>
    <property type="resolution" value="1.74 A"/>
    <property type="chains" value="A=572-676"/>
</dbReference>
<dbReference type="SMART" id="SM00486">
    <property type="entry name" value="POLBc"/>
    <property type="match status" value="1"/>
</dbReference>
<dbReference type="InterPro" id="IPR043502">
    <property type="entry name" value="DNA/RNA_pol_sf"/>
</dbReference>
<dbReference type="Gene3D" id="3.90.1600.10">
    <property type="entry name" value="Palm domain of DNA polymerase"/>
    <property type="match status" value="1"/>
</dbReference>
<evidence type="ECO:0000256" key="7">
    <source>
        <dbReference type="ARBA" id="ARBA00049244"/>
    </source>
</evidence>
<keyword evidence="12" id="KW-1185">Reference proteome</keyword>
<dbReference type="InterPro" id="IPR012337">
    <property type="entry name" value="RNaseH-like_sf"/>
</dbReference>
<accession>Q74N74</accession>
<protein>
    <recommendedName>
        <fullName evidence="2">DNA-directed DNA polymerase</fullName>
        <ecNumber evidence="2">2.7.7.7</ecNumber>
    </recommendedName>
</protein>
<dbReference type="Gene3D" id="3.30.420.10">
    <property type="entry name" value="Ribonuclease H-like superfamily/Ribonuclease H"/>
    <property type="match status" value="1"/>
</dbReference>
<dbReference type="SUPFAM" id="SSF53098">
    <property type="entry name" value="Ribonuclease H-like"/>
    <property type="match status" value="1"/>
</dbReference>
<keyword evidence="8" id="KW-0175">Coiled coil</keyword>
<dbReference type="EMBL" id="AE017199">
    <property type="protein sequence ID" value="AAR38923.1"/>
    <property type="molecule type" value="Genomic_DNA"/>
</dbReference>
<evidence type="ECO:0000259" key="10">
    <source>
        <dbReference type="Pfam" id="PF03104"/>
    </source>
</evidence>
<dbReference type="PANTHER" id="PTHR10322">
    <property type="entry name" value="DNA POLYMERASE CATALYTIC SUBUNIT"/>
    <property type="match status" value="1"/>
</dbReference>
<evidence type="ECO:0000256" key="6">
    <source>
        <dbReference type="ARBA" id="ARBA00023125"/>
    </source>
</evidence>
<keyword evidence="5" id="KW-0239">DNA-directed DNA polymerase</keyword>
<dbReference type="AlphaFoldDB" id="Q74N74"/>
<dbReference type="EnsemblBacteria" id="AAR38923">
    <property type="protein sequence ID" value="AAR38923"/>
    <property type="gene ID" value="NEQ068"/>
</dbReference>
<evidence type="ECO:0000256" key="1">
    <source>
        <dbReference type="ARBA" id="ARBA00005755"/>
    </source>
</evidence>
<dbReference type="PDB" id="5OXW">
    <property type="method" value="X-ray"/>
    <property type="resolution" value="2.61 A"/>
    <property type="chains" value="A/B/C/D=579-676"/>
</dbReference>
<comment type="catalytic activity">
    <reaction evidence="7">
        <text>DNA(n) + a 2'-deoxyribonucleoside 5'-triphosphate = DNA(n+1) + diphosphate</text>
        <dbReference type="Rhea" id="RHEA:22508"/>
        <dbReference type="Rhea" id="RHEA-COMP:17339"/>
        <dbReference type="Rhea" id="RHEA-COMP:17340"/>
        <dbReference type="ChEBI" id="CHEBI:33019"/>
        <dbReference type="ChEBI" id="CHEBI:61560"/>
        <dbReference type="ChEBI" id="CHEBI:173112"/>
        <dbReference type="EC" id="2.7.7.7"/>
    </reaction>
</comment>
<dbReference type="Gene3D" id="3.30.342.10">
    <property type="entry name" value="DNA Polymerase, chain B, domain 1"/>
    <property type="match status" value="1"/>
</dbReference>
<dbReference type="Proteomes" id="UP000000578">
    <property type="component" value="Chromosome"/>
</dbReference>
<dbReference type="InterPro" id="IPR006134">
    <property type="entry name" value="DNA-dir_DNA_pol_B_multi_dom"/>
</dbReference>
<feature type="coiled-coil region" evidence="8">
    <location>
        <begin position="491"/>
        <end position="518"/>
    </location>
</feature>
<dbReference type="InterPro" id="IPR050240">
    <property type="entry name" value="DNA_pol_type-B"/>
</dbReference>
<proteinExistence type="evidence at protein level"/>
<evidence type="ECO:0000256" key="8">
    <source>
        <dbReference type="SAM" id="Coils"/>
    </source>
</evidence>
<dbReference type="STRING" id="228908.NEQ068"/>
<evidence type="ECO:0000256" key="5">
    <source>
        <dbReference type="ARBA" id="ARBA00022932"/>
    </source>
</evidence>
<dbReference type="PDBsum" id="5OXW"/>
<dbReference type="Pfam" id="PF00136">
    <property type="entry name" value="DNA_pol_B"/>
    <property type="match status" value="1"/>
</dbReference>
<reference evidence="13 14" key="2">
    <citation type="journal article" date="2018" name="Cell Chem. Biol.">
        <title>Structural Insights into Subunits Assembly and the Oxyester Splicing Mechanism of Neq pol Split Intein.</title>
        <authorList>
            <person name="Gordo V."/>
            <person name="Aparicio D."/>
            <person name="Perez-Luque R."/>
            <person name="Benito A."/>
            <person name="Vilanova M."/>
            <person name="Uson I."/>
            <person name="Fita I."/>
            <person name="Ribo M."/>
        </authorList>
    </citation>
    <scope>X-RAY CRYSTALLOGRAPHY (1.20 ANGSTROMS) OF 572-676</scope>
</reference>
<feature type="domain" description="DNA-directed DNA polymerase family B exonuclease" evidence="10">
    <location>
        <begin position="119"/>
        <end position="310"/>
    </location>
</feature>
<evidence type="ECO:0000313" key="12">
    <source>
        <dbReference type="Proteomes" id="UP000000578"/>
    </source>
</evidence>
<evidence type="ECO:0007829" key="14">
    <source>
        <dbReference type="PDB" id="5OXX"/>
    </source>
</evidence>
<dbReference type="SUPFAM" id="SSF56672">
    <property type="entry name" value="DNA/RNA polymerases"/>
    <property type="match status" value="1"/>
</dbReference>
<dbReference type="InterPro" id="IPR006133">
    <property type="entry name" value="DNA-dir_DNA_pol_B_exonuc"/>
</dbReference>
<feature type="domain" description="DNA-directed DNA polymerase family B multifunctional" evidence="9">
    <location>
        <begin position="381"/>
        <end position="586"/>
    </location>
</feature>
<gene>
    <name evidence="11" type="ordered locus">NEQ068</name>
</gene>
<dbReference type="PATRIC" id="fig|228908.8.peg.69"/>
<dbReference type="InterPro" id="IPR006172">
    <property type="entry name" value="DNA-dir_DNA_pol_B"/>
</dbReference>
<dbReference type="GO" id="GO:0003677">
    <property type="term" value="F:DNA binding"/>
    <property type="evidence" value="ECO:0007669"/>
    <property type="project" value="UniProtKB-KW"/>
</dbReference>
<dbReference type="InterPro" id="IPR023211">
    <property type="entry name" value="DNA_pol_palm_dom_sf"/>
</dbReference>
<dbReference type="SMR" id="Q74N74"/>
<reference evidence="11 12" key="1">
    <citation type="journal article" date="2003" name="Proc. Natl. Acad. Sci. U.S.A.">
        <title>The genome of Nanoarchaeum equitans: insights into early archaeal evolution and derived parasitism.</title>
        <authorList>
            <person name="Waters E."/>
            <person name="Hohn M.J."/>
            <person name="Ahel I."/>
            <person name="Graham D.E."/>
            <person name="Adams M.D."/>
            <person name="Barnstead M."/>
            <person name="Beeson K.Y."/>
            <person name="Bibbs L."/>
            <person name="Bolanos R."/>
            <person name="Keller M."/>
            <person name="Kretz K."/>
            <person name="Lin X."/>
            <person name="Mathur E."/>
            <person name="Ni J."/>
            <person name="Podar M."/>
            <person name="Richardson T."/>
            <person name="Sutton G.G."/>
            <person name="Simon M."/>
            <person name="Soll D."/>
            <person name="Stetter K.O."/>
            <person name="Short J.M."/>
            <person name="Noordewier M."/>
        </authorList>
    </citation>
    <scope>NUCLEOTIDE SEQUENCE [LARGE SCALE GENOMIC DNA]</scope>
    <source>
        <strain evidence="11 12">Kin4-M</strain>
    </source>
</reference>
<dbReference type="GO" id="GO:0003887">
    <property type="term" value="F:DNA-directed DNA polymerase activity"/>
    <property type="evidence" value="ECO:0007669"/>
    <property type="project" value="UniProtKB-KW"/>
</dbReference>
<dbReference type="Gene3D" id="1.10.287.690">
    <property type="entry name" value="Helix hairpin bin"/>
    <property type="match status" value="1"/>
</dbReference>
<evidence type="ECO:0000256" key="2">
    <source>
        <dbReference type="ARBA" id="ARBA00012417"/>
    </source>
</evidence>